<dbReference type="InterPro" id="IPR053848">
    <property type="entry name" value="IMS_HHH_1"/>
</dbReference>
<evidence type="ECO:0000256" key="6">
    <source>
        <dbReference type="ARBA" id="ARBA00022457"/>
    </source>
</evidence>
<evidence type="ECO:0000256" key="4">
    <source>
        <dbReference type="ARBA" id="ARBA00011245"/>
    </source>
</evidence>
<dbReference type="GO" id="GO:0003887">
    <property type="term" value="F:DNA-directed DNA polymerase activity"/>
    <property type="evidence" value="ECO:0007669"/>
    <property type="project" value="UniProtKB-KW"/>
</dbReference>
<dbReference type="InterPro" id="IPR001126">
    <property type="entry name" value="UmuC"/>
</dbReference>
<comment type="cofactor">
    <cofactor evidence="1">
        <name>Mg(2+)</name>
        <dbReference type="ChEBI" id="CHEBI:18420"/>
    </cofactor>
</comment>
<comment type="subunit">
    <text evidence="4">Monomer.</text>
</comment>
<evidence type="ECO:0000256" key="13">
    <source>
        <dbReference type="ARBA" id="ARBA00022842"/>
    </source>
</evidence>
<keyword evidence="8" id="KW-0808">Transferase</keyword>
<dbReference type="InterPro" id="IPR036775">
    <property type="entry name" value="DNA_pol_Y-fam_lit_finger_sf"/>
</dbReference>
<evidence type="ECO:0000256" key="1">
    <source>
        <dbReference type="ARBA" id="ARBA00001946"/>
    </source>
</evidence>
<evidence type="ECO:0000256" key="8">
    <source>
        <dbReference type="ARBA" id="ARBA00022679"/>
    </source>
</evidence>
<sequence>MSRSQLNRSKIANLGDDDTNCHILHLDMDAFYASVEVRRNPALAGKPVVVGGAEGRGVVVAATYEAREFGIHAAMPMSRAMRLCPTAIVVPADHRAYAEVSAQLYQILLSVTPYVETLALDEAFLDISGAIKLLGKPTEIAAKLRTEIKTQLNLTASVGVASNKFLAKLASTYAKPDGLLLIPEAAAVKFLHPLPVGALWGVGEKTEAKLQELGLNVIGDIANLPLATLTRIVGAASAEHLHNLCWGIDDREVIVSEPEKSIGNETTFGEDLFDPTEVEAQLLRLADQVAARLRSRELSSRTISIKIRFHDFTTITRSKTLTSYTHSTQEINQIARQLYRNLNLQRVRIRLLGVRAEGLQSTQLASFQPTLDEPDYGWSEAEQAVDQARAKFGERAIKPARLIAEPDEED</sequence>
<evidence type="ECO:0000256" key="15">
    <source>
        <dbReference type="ARBA" id="ARBA00023125"/>
    </source>
</evidence>
<protein>
    <recommendedName>
        <fullName evidence="5">DNA-directed DNA polymerase</fullName>
        <ecNumber evidence="5">2.7.7.7</ecNumber>
    </recommendedName>
</protein>
<dbReference type="EC" id="2.7.7.7" evidence="5"/>
<name>A0A6J6E6N4_9ZZZZ</name>
<dbReference type="GO" id="GO:0005829">
    <property type="term" value="C:cytosol"/>
    <property type="evidence" value="ECO:0007669"/>
    <property type="project" value="TreeGrafter"/>
</dbReference>
<dbReference type="Gene3D" id="3.30.70.270">
    <property type="match status" value="1"/>
</dbReference>
<evidence type="ECO:0000256" key="14">
    <source>
        <dbReference type="ARBA" id="ARBA00022932"/>
    </source>
</evidence>
<dbReference type="PANTHER" id="PTHR11076:SF33">
    <property type="entry name" value="DNA POLYMERASE KAPPA"/>
    <property type="match status" value="1"/>
</dbReference>
<keyword evidence="9" id="KW-0548">Nucleotidyltransferase</keyword>
<dbReference type="SUPFAM" id="SSF56672">
    <property type="entry name" value="DNA/RNA polymerases"/>
    <property type="match status" value="1"/>
</dbReference>
<evidence type="ECO:0000256" key="10">
    <source>
        <dbReference type="ARBA" id="ARBA00022705"/>
    </source>
</evidence>
<dbReference type="Pfam" id="PF11799">
    <property type="entry name" value="IMS_C"/>
    <property type="match status" value="1"/>
</dbReference>
<keyword evidence="16" id="KW-0234">DNA repair</keyword>
<dbReference type="PROSITE" id="PS50173">
    <property type="entry name" value="UMUC"/>
    <property type="match status" value="1"/>
</dbReference>
<dbReference type="SUPFAM" id="SSF100879">
    <property type="entry name" value="Lesion bypass DNA polymerase (Y-family), little finger domain"/>
    <property type="match status" value="1"/>
</dbReference>
<evidence type="ECO:0000256" key="3">
    <source>
        <dbReference type="ARBA" id="ARBA00010945"/>
    </source>
</evidence>
<dbReference type="HAMAP" id="MF_01113">
    <property type="entry name" value="DNApol_IV"/>
    <property type="match status" value="1"/>
</dbReference>
<evidence type="ECO:0000256" key="2">
    <source>
        <dbReference type="ARBA" id="ARBA00004496"/>
    </source>
</evidence>
<organism evidence="19">
    <name type="scientific">freshwater metagenome</name>
    <dbReference type="NCBI Taxonomy" id="449393"/>
    <lineage>
        <taxon>unclassified sequences</taxon>
        <taxon>metagenomes</taxon>
        <taxon>ecological metagenomes</taxon>
    </lineage>
</organism>
<dbReference type="GO" id="GO:0006260">
    <property type="term" value="P:DNA replication"/>
    <property type="evidence" value="ECO:0007669"/>
    <property type="project" value="UniProtKB-KW"/>
</dbReference>
<dbReference type="InterPro" id="IPR043128">
    <property type="entry name" value="Rev_trsase/Diguanyl_cyclase"/>
</dbReference>
<comment type="catalytic activity">
    <reaction evidence="17">
        <text>DNA(n) + a 2'-deoxyribonucleoside 5'-triphosphate = DNA(n+1) + diphosphate</text>
        <dbReference type="Rhea" id="RHEA:22508"/>
        <dbReference type="Rhea" id="RHEA-COMP:17339"/>
        <dbReference type="Rhea" id="RHEA-COMP:17340"/>
        <dbReference type="ChEBI" id="CHEBI:33019"/>
        <dbReference type="ChEBI" id="CHEBI:61560"/>
        <dbReference type="ChEBI" id="CHEBI:173112"/>
        <dbReference type="EC" id="2.7.7.7"/>
    </reaction>
</comment>
<gene>
    <name evidence="19" type="ORF">UFOPK1726_00272</name>
</gene>
<comment type="subcellular location">
    <subcellularLocation>
        <location evidence="2">Cytoplasm</location>
    </subcellularLocation>
</comment>
<evidence type="ECO:0000256" key="11">
    <source>
        <dbReference type="ARBA" id="ARBA00022723"/>
    </source>
</evidence>
<dbReference type="InterPro" id="IPR022880">
    <property type="entry name" value="DNApol_IV"/>
</dbReference>
<keyword evidence="11" id="KW-0479">Metal-binding</keyword>
<evidence type="ECO:0000256" key="9">
    <source>
        <dbReference type="ARBA" id="ARBA00022695"/>
    </source>
</evidence>
<dbReference type="GO" id="GO:0009432">
    <property type="term" value="P:SOS response"/>
    <property type="evidence" value="ECO:0007669"/>
    <property type="project" value="TreeGrafter"/>
</dbReference>
<keyword evidence="10" id="KW-0235">DNA replication</keyword>
<keyword evidence="14" id="KW-0239">DNA-directed DNA polymerase</keyword>
<dbReference type="FunFam" id="3.40.1170.60:FF:000001">
    <property type="entry name" value="DNA polymerase IV"/>
    <property type="match status" value="1"/>
</dbReference>
<dbReference type="Pfam" id="PF21999">
    <property type="entry name" value="IMS_HHH_1"/>
    <property type="match status" value="1"/>
</dbReference>
<dbReference type="InterPro" id="IPR050116">
    <property type="entry name" value="DNA_polymerase-Y"/>
</dbReference>
<reference evidence="19" key="1">
    <citation type="submission" date="2020-05" db="EMBL/GenBank/DDBJ databases">
        <authorList>
            <person name="Chiriac C."/>
            <person name="Salcher M."/>
            <person name="Ghai R."/>
            <person name="Kavagutti S V."/>
        </authorList>
    </citation>
    <scope>NUCLEOTIDE SEQUENCE</scope>
</reference>
<dbReference type="InterPro" id="IPR043502">
    <property type="entry name" value="DNA/RNA_pol_sf"/>
</dbReference>
<evidence type="ECO:0000256" key="16">
    <source>
        <dbReference type="ARBA" id="ARBA00023204"/>
    </source>
</evidence>
<dbReference type="NCBIfam" id="NF002677">
    <property type="entry name" value="PRK02406.1"/>
    <property type="match status" value="1"/>
</dbReference>
<dbReference type="GO" id="GO:0003684">
    <property type="term" value="F:damaged DNA binding"/>
    <property type="evidence" value="ECO:0007669"/>
    <property type="project" value="InterPro"/>
</dbReference>
<evidence type="ECO:0000259" key="18">
    <source>
        <dbReference type="PROSITE" id="PS50173"/>
    </source>
</evidence>
<evidence type="ECO:0000313" key="19">
    <source>
        <dbReference type="EMBL" id="CAB4570919.1"/>
    </source>
</evidence>
<keyword evidence="7" id="KW-0963">Cytoplasm</keyword>
<evidence type="ECO:0000256" key="5">
    <source>
        <dbReference type="ARBA" id="ARBA00012417"/>
    </source>
</evidence>
<dbReference type="GO" id="GO:0042276">
    <property type="term" value="P:error-prone translesion synthesis"/>
    <property type="evidence" value="ECO:0007669"/>
    <property type="project" value="TreeGrafter"/>
</dbReference>
<keyword evidence="13" id="KW-0460">Magnesium</keyword>
<dbReference type="Pfam" id="PF00817">
    <property type="entry name" value="IMS"/>
    <property type="match status" value="1"/>
</dbReference>
<feature type="domain" description="UmuC" evidence="18">
    <location>
        <begin position="23"/>
        <end position="203"/>
    </location>
</feature>
<dbReference type="EMBL" id="CAEZTT010000018">
    <property type="protein sequence ID" value="CAB4570919.1"/>
    <property type="molecule type" value="Genomic_DNA"/>
</dbReference>
<dbReference type="NCBIfam" id="NF003015">
    <property type="entry name" value="PRK03858.1"/>
    <property type="match status" value="1"/>
</dbReference>
<keyword evidence="12" id="KW-0227">DNA damage</keyword>
<dbReference type="CDD" id="cd03586">
    <property type="entry name" value="PolY_Pol_IV_kappa"/>
    <property type="match status" value="1"/>
</dbReference>
<comment type="similarity">
    <text evidence="3">Belongs to the DNA polymerase type-Y family.</text>
</comment>
<dbReference type="PANTHER" id="PTHR11076">
    <property type="entry name" value="DNA REPAIR POLYMERASE UMUC / TRANSFERASE FAMILY MEMBER"/>
    <property type="match status" value="1"/>
</dbReference>
<dbReference type="InterPro" id="IPR017961">
    <property type="entry name" value="DNA_pol_Y-fam_little_finger"/>
</dbReference>
<evidence type="ECO:0000256" key="17">
    <source>
        <dbReference type="ARBA" id="ARBA00049244"/>
    </source>
</evidence>
<dbReference type="Gene3D" id="1.10.150.20">
    <property type="entry name" value="5' to 3' exonuclease, C-terminal subdomain"/>
    <property type="match status" value="1"/>
</dbReference>
<keyword evidence="6" id="KW-0515">Mutator protein</keyword>
<dbReference type="GO" id="GO:0006281">
    <property type="term" value="P:DNA repair"/>
    <property type="evidence" value="ECO:0007669"/>
    <property type="project" value="UniProtKB-KW"/>
</dbReference>
<accession>A0A6J6E6N4</accession>
<evidence type="ECO:0000256" key="7">
    <source>
        <dbReference type="ARBA" id="ARBA00022490"/>
    </source>
</evidence>
<keyword evidence="15" id="KW-0238">DNA-binding</keyword>
<dbReference type="Gene3D" id="3.30.1490.100">
    <property type="entry name" value="DNA polymerase, Y-family, little finger domain"/>
    <property type="match status" value="1"/>
</dbReference>
<proteinExistence type="inferred from homology"/>
<dbReference type="FunFam" id="3.30.1490.100:FF:000004">
    <property type="entry name" value="DNA polymerase IV"/>
    <property type="match status" value="1"/>
</dbReference>
<dbReference type="Gene3D" id="3.40.1170.60">
    <property type="match status" value="1"/>
</dbReference>
<dbReference type="GO" id="GO:0046872">
    <property type="term" value="F:metal ion binding"/>
    <property type="evidence" value="ECO:0007669"/>
    <property type="project" value="UniProtKB-KW"/>
</dbReference>
<evidence type="ECO:0000256" key="12">
    <source>
        <dbReference type="ARBA" id="ARBA00022763"/>
    </source>
</evidence>
<dbReference type="AlphaFoldDB" id="A0A6J6E6N4"/>